<proteinExistence type="predicted"/>
<accession>A0A645IUU2</accession>
<evidence type="ECO:0000313" key="1">
    <source>
        <dbReference type="EMBL" id="MPN55178.1"/>
    </source>
</evidence>
<dbReference type="AlphaFoldDB" id="A0A645IUU2"/>
<sequence length="72" mass="8125">MRDTTEARGKLDPVVVHRQIPGCAGTDVQHDLAVLDETGWHARTRIDRHQQLRGIARVRTPFVQCADQVRLG</sequence>
<dbReference type="EMBL" id="VSSQ01124118">
    <property type="protein sequence ID" value="MPN55178.1"/>
    <property type="molecule type" value="Genomic_DNA"/>
</dbReference>
<protein>
    <submittedName>
        <fullName evidence="1">Uncharacterized protein</fullName>
    </submittedName>
</protein>
<gene>
    <name evidence="1" type="ORF">SDC9_202857</name>
</gene>
<organism evidence="1">
    <name type="scientific">bioreactor metagenome</name>
    <dbReference type="NCBI Taxonomy" id="1076179"/>
    <lineage>
        <taxon>unclassified sequences</taxon>
        <taxon>metagenomes</taxon>
        <taxon>ecological metagenomes</taxon>
    </lineage>
</organism>
<comment type="caution">
    <text evidence="1">The sequence shown here is derived from an EMBL/GenBank/DDBJ whole genome shotgun (WGS) entry which is preliminary data.</text>
</comment>
<name>A0A645IUU2_9ZZZZ</name>
<reference evidence="1" key="1">
    <citation type="submission" date="2019-08" db="EMBL/GenBank/DDBJ databases">
        <authorList>
            <person name="Kucharzyk K."/>
            <person name="Murdoch R.W."/>
            <person name="Higgins S."/>
            <person name="Loffler F."/>
        </authorList>
    </citation>
    <scope>NUCLEOTIDE SEQUENCE</scope>
</reference>